<dbReference type="Gene3D" id="3.40.50.1820">
    <property type="entry name" value="alpha/beta hydrolase"/>
    <property type="match status" value="1"/>
</dbReference>
<name>A0ABZ1YJX1_9NOCA</name>
<dbReference type="Proteomes" id="UP001432062">
    <property type="component" value="Chromosome"/>
</dbReference>
<dbReference type="Pfam" id="PF00561">
    <property type="entry name" value="Abhydrolase_1"/>
    <property type="match status" value="1"/>
</dbReference>
<feature type="domain" description="AB hydrolase-1" evidence="1">
    <location>
        <begin position="18"/>
        <end position="241"/>
    </location>
</feature>
<protein>
    <submittedName>
        <fullName evidence="2">3-oxoadipate enol-lactonase</fullName>
        <ecNumber evidence="2">3.1.1.24</ecNumber>
    </submittedName>
</protein>
<dbReference type="InterPro" id="IPR026968">
    <property type="entry name" value="PcaD/CatD"/>
</dbReference>
<dbReference type="GO" id="GO:0047570">
    <property type="term" value="F:3-oxoadipate enol-lactonase activity"/>
    <property type="evidence" value="ECO:0007669"/>
    <property type="project" value="UniProtKB-EC"/>
</dbReference>
<dbReference type="PRINTS" id="PR00111">
    <property type="entry name" value="ABHYDROLASE"/>
</dbReference>
<dbReference type="InterPro" id="IPR029058">
    <property type="entry name" value="AB_hydrolase_fold"/>
</dbReference>
<evidence type="ECO:0000313" key="2">
    <source>
        <dbReference type="EMBL" id="WUV43448.1"/>
    </source>
</evidence>
<organism evidence="2 3">
    <name type="scientific">Nocardia vinacea</name>
    <dbReference type="NCBI Taxonomy" id="96468"/>
    <lineage>
        <taxon>Bacteria</taxon>
        <taxon>Bacillati</taxon>
        <taxon>Actinomycetota</taxon>
        <taxon>Actinomycetes</taxon>
        <taxon>Mycobacteriales</taxon>
        <taxon>Nocardiaceae</taxon>
        <taxon>Nocardia</taxon>
    </lineage>
</organism>
<sequence>MSAIEVNCLVDGQYDGEPVVLSGSLGSDLRMWDPQITALTAAGYRVLRYDHRGHGASPVPSGPYTLTDLGSDVIGLLDRFGVRRAHFVGLSLGGMVGMWLGEHAPDRLRTLTLCCTSAELGPPSGWAERAALVRAEGTQAVSNAVVQHWFTPQWRADHPERTHYYEEMVAATDAEGYASCCAAIETMNIAARLSSITAPTLVIAGAQDPAIPPEHGQRIARTVPDARLEIVSPGAHLASAEAAEAINDLILAHLKEDA</sequence>
<dbReference type="PANTHER" id="PTHR43433:SF5">
    <property type="entry name" value="AB HYDROLASE-1 DOMAIN-CONTAINING PROTEIN"/>
    <property type="match status" value="1"/>
</dbReference>
<evidence type="ECO:0000259" key="1">
    <source>
        <dbReference type="Pfam" id="PF00561"/>
    </source>
</evidence>
<proteinExistence type="predicted"/>
<gene>
    <name evidence="2" type="primary">pcaD</name>
    <name evidence="2" type="ORF">OG563_30030</name>
</gene>
<keyword evidence="2" id="KW-0378">Hydrolase</keyword>
<dbReference type="NCBIfam" id="TIGR02427">
    <property type="entry name" value="protocat_pcaD"/>
    <property type="match status" value="1"/>
</dbReference>
<dbReference type="InterPro" id="IPR050471">
    <property type="entry name" value="AB_hydrolase"/>
</dbReference>
<dbReference type="SUPFAM" id="SSF53474">
    <property type="entry name" value="alpha/beta-Hydrolases"/>
    <property type="match status" value="1"/>
</dbReference>
<dbReference type="RefSeq" id="WP_329405888.1">
    <property type="nucleotide sequence ID" value="NZ_CP109441.1"/>
</dbReference>
<keyword evidence="3" id="KW-1185">Reference proteome</keyword>
<dbReference type="EC" id="3.1.1.24" evidence="2"/>
<dbReference type="EMBL" id="CP109441">
    <property type="protein sequence ID" value="WUV43448.1"/>
    <property type="molecule type" value="Genomic_DNA"/>
</dbReference>
<dbReference type="InterPro" id="IPR000073">
    <property type="entry name" value="AB_hydrolase_1"/>
</dbReference>
<evidence type="ECO:0000313" key="3">
    <source>
        <dbReference type="Proteomes" id="UP001432062"/>
    </source>
</evidence>
<accession>A0ABZ1YJX1</accession>
<reference evidence="2" key="1">
    <citation type="submission" date="2022-10" db="EMBL/GenBank/DDBJ databases">
        <title>The complete genomes of actinobacterial strains from the NBC collection.</title>
        <authorList>
            <person name="Joergensen T.S."/>
            <person name="Alvarez Arevalo M."/>
            <person name="Sterndorff E.B."/>
            <person name="Faurdal D."/>
            <person name="Vuksanovic O."/>
            <person name="Mourched A.-S."/>
            <person name="Charusanti P."/>
            <person name="Shaw S."/>
            <person name="Blin K."/>
            <person name="Weber T."/>
        </authorList>
    </citation>
    <scope>NUCLEOTIDE SEQUENCE</scope>
    <source>
        <strain evidence="2">NBC_01482</strain>
    </source>
</reference>
<dbReference type="PANTHER" id="PTHR43433">
    <property type="entry name" value="HYDROLASE, ALPHA/BETA FOLD FAMILY PROTEIN"/>
    <property type="match status" value="1"/>
</dbReference>